<dbReference type="STRING" id="990316.MCON_2937"/>
<dbReference type="InterPro" id="IPR013783">
    <property type="entry name" value="Ig-like_fold"/>
</dbReference>
<dbReference type="HOGENOM" id="CLU_230028_0_0_2"/>
<feature type="domain" description="Ig-like" evidence="1">
    <location>
        <begin position="1786"/>
        <end position="1865"/>
    </location>
</feature>
<feature type="domain" description="Ig-like" evidence="1">
    <location>
        <begin position="508"/>
        <end position="588"/>
    </location>
</feature>
<dbReference type="Gene3D" id="2.60.40.10">
    <property type="entry name" value="Immunoglobulins"/>
    <property type="match status" value="22"/>
</dbReference>
<feature type="domain" description="Ig-like" evidence="1">
    <location>
        <begin position="1361"/>
        <end position="1438"/>
    </location>
</feature>
<feature type="domain" description="Ig-like" evidence="1">
    <location>
        <begin position="593"/>
        <end position="674"/>
    </location>
</feature>
<feature type="domain" description="Ig-like" evidence="1">
    <location>
        <begin position="1531"/>
        <end position="1610"/>
    </location>
</feature>
<feature type="domain" description="Ig-like" evidence="1">
    <location>
        <begin position="936"/>
        <end position="1016"/>
    </location>
</feature>
<dbReference type="PANTHER" id="PTHR47243">
    <property type="entry name" value="SIALOADHESIN"/>
    <property type="match status" value="1"/>
</dbReference>
<organism evidence="2 3">
    <name type="scientific">Methanothrix soehngenii (strain ATCC 5969 / DSM 3671 / JCM 10134 / NBRC 103675 / OCM 69 / GP-6)</name>
    <name type="common">Methanosaeta concilii</name>
    <dbReference type="NCBI Taxonomy" id="990316"/>
    <lineage>
        <taxon>Archaea</taxon>
        <taxon>Methanobacteriati</taxon>
        <taxon>Methanobacteriota</taxon>
        <taxon>Stenosarchaea group</taxon>
        <taxon>Methanomicrobia</taxon>
        <taxon>Methanotrichales</taxon>
        <taxon>Methanotrichaceae</taxon>
        <taxon>Methanothrix</taxon>
    </lineage>
</organism>
<evidence type="ECO:0000259" key="1">
    <source>
        <dbReference type="PROSITE" id="PS50835"/>
    </source>
</evidence>
<dbReference type="SUPFAM" id="SSF48726">
    <property type="entry name" value="Immunoglobulin"/>
    <property type="match status" value="22"/>
</dbReference>
<dbReference type="KEGG" id="mcj:MCON_2937"/>
<dbReference type="PANTHER" id="PTHR47243:SF1">
    <property type="entry name" value="SIALOADHESIN"/>
    <property type="match status" value="1"/>
</dbReference>
<evidence type="ECO:0000313" key="2">
    <source>
        <dbReference type="EMBL" id="AEB69288.1"/>
    </source>
</evidence>
<feature type="domain" description="Ig-like" evidence="1">
    <location>
        <begin position="1446"/>
        <end position="1526"/>
    </location>
</feature>
<dbReference type="GO" id="GO:0005886">
    <property type="term" value="C:plasma membrane"/>
    <property type="evidence" value="ECO:0007669"/>
    <property type="project" value="TreeGrafter"/>
</dbReference>
<dbReference type="Pfam" id="PF13927">
    <property type="entry name" value="Ig_3"/>
    <property type="match status" value="9"/>
</dbReference>
<feature type="domain" description="Ig-like" evidence="1">
    <location>
        <begin position="679"/>
        <end position="763"/>
    </location>
</feature>
<feature type="domain" description="Ig-like" evidence="1">
    <location>
        <begin position="1276"/>
        <end position="1356"/>
    </location>
</feature>
<dbReference type="InParanoid" id="F4C0V0"/>
<gene>
    <name evidence="2" type="ordered locus">MCON_2937</name>
</gene>
<dbReference type="GO" id="GO:0075512">
    <property type="term" value="P:clathrin-dependent endocytosis of virus by host cell"/>
    <property type="evidence" value="ECO:0007669"/>
    <property type="project" value="TreeGrafter"/>
</dbReference>
<reference evidence="2 3" key="1">
    <citation type="journal article" date="2011" name="J. Bacteriol.">
        <title>Complete genome sequence of Methanosaeta concilii, a specialist in aceticlastic methanogenesis.</title>
        <authorList>
            <person name="Barber R.D."/>
            <person name="Zhang L."/>
            <person name="Harnack M."/>
            <person name="Olson M.V."/>
            <person name="Kaul R."/>
            <person name="Ingram-Smith C."/>
            <person name="Smith K.S."/>
        </authorList>
    </citation>
    <scope>NUCLEOTIDE SEQUENCE [LARGE SCALE GENOMIC DNA]</scope>
    <source>
        <strain evidence="3">ATCC 5969 / DSM 3671 / JCM 10134 / NBRC 103675 / OCM 69 / GP-6</strain>
    </source>
</reference>
<dbReference type="CDD" id="cd00096">
    <property type="entry name" value="Ig"/>
    <property type="match status" value="2"/>
</dbReference>
<dbReference type="InterPro" id="IPR013098">
    <property type="entry name" value="Ig_I-set"/>
</dbReference>
<dbReference type="EMBL" id="CP002565">
    <property type="protein sequence ID" value="AEB69288.1"/>
    <property type="molecule type" value="Genomic_DNA"/>
</dbReference>
<protein>
    <recommendedName>
        <fullName evidence="1">Ig-like domain-containing protein</fullName>
    </recommendedName>
</protein>
<keyword evidence="3" id="KW-1185">Reference proteome</keyword>
<accession>F4C0V0</accession>
<dbReference type="InterPro" id="IPR007110">
    <property type="entry name" value="Ig-like_dom"/>
</dbReference>
<evidence type="ECO:0000313" key="3">
    <source>
        <dbReference type="Proteomes" id="UP000007807"/>
    </source>
</evidence>
<feature type="domain" description="Ig-like" evidence="1">
    <location>
        <begin position="766"/>
        <end position="846"/>
    </location>
</feature>
<feature type="domain" description="Ig-like" evidence="1">
    <location>
        <begin position="1021"/>
        <end position="1100"/>
    </location>
</feature>
<dbReference type="Proteomes" id="UP000007807">
    <property type="component" value="Chromosome"/>
</dbReference>
<dbReference type="InterPro" id="IPR003599">
    <property type="entry name" value="Ig_sub"/>
</dbReference>
<dbReference type="InterPro" id="IPR036179">
    <property type="entry name" value="Ig-like_dom_sf"/>
</dbReference>
<dbReference type="SMART" id="SM00409">
    <property type="entry name" value="IG"/>
    <property type="match status" value="21"/>
</dbReference>
<feature type="domain" description="Ig-like" evidence="1">
    <location>
        <begin position="423"/>
        <end position="505"/>
    </location>
</feature>
<dbReference type="PROSITE" id="PS50835">
    <property type="entry name" value="IG_LIKE"/>
    <property type="match status" value="21"/>
</dbReference>
<proteinExistence type="predicted"/>
<feature type="domain" description="Ig-like" evidence="1">
    <location>
        <begin position="1701"/>
        <end position="1780"/>
    </location>
</feature>
<feature type="domain" description="Ig-like" evidence="1">
    <location>
        <begin position="1956"/>
        <end position="2036"/>
    </location>
</feature>
<feature type="domain" description="Ig-like" evidence="1">
    <location>
        <begin position="1191"/>
        <end position="1271"/>
    </location>
</feature>
<feature type="domain" description="Ig-like" evidence="1">
    <location>
        <begin position="1106"/>
        <end position="1186"/>
    </location>
</feature>
<dbReference type="Pfam" id="PF07679">
    <property type="entry name" value="I-set"/>
    <property type="match status" value="7"/>
</dbReference>
<feature type="domain" description="Ig-like" evidence="1">
    <location>
        <begin position="2041"/>
        <end position="2121"/>
    </location>
</feature>
<feature type="domain" description="Ig-like" evidence="1">
    <location>
        <begin position="1871"/>
        <end position="1951"/>
    </location>
</feature>
<dbReference type="GO" id="GO:0046790">
    <property type="term" value="F:virion binding"/>
    <property type="evidence" value="ECO:0007669"/>
    <property type="project" value="TreeGrafter"/>
</dbReference>
<feature type="domain" description="Ig-like" evidence="1">
    <location>
        <begin position="2126"/>
        <end position="2204"/>
    </location>
</feature>
<feature type="domain" description="Ig-like" evidence="1">
    <location>
        <begin position="851"/>
        <end position="931"/>
    </location>
</feature>
<sequence>MKNYSCNKWLILVIFLAALTILCCQSAYCSQPCIAMDLNASFGGSFDDELYSIQRTSDAGYIATGRTKSYGDNNYDLFLIKADKSGNILWQKNYGGAREDEGYSVEETADGGYIVAGRTRSYGSGMYDVWLMKVDPSGEKIWDKAFGGALDDEASSIKQTIDGGFIIAGNTKSFGSGMYDVWLLKIDQFGGKIWDKTIGGSRDDMGDSIQETRDGGFVVAGTTGSWGNGDSDALLIKIDSNGNEQWKKTFGGPRSERNPWSRGWSVQQTADGGFAMLGSTNSVGSGGYDIWFIKTDANGDKIADKVYGGAYDEEGGSLVKTREGHHILIGSTRSFGSGGFDAWLIMTDQNGERIWDQTFGSKLDDKGYSVIQTDDGSSVFAGKTTPYIAQTTRRKSACYGDCQQQEPATYYDGWLVAIRSAHPMIEIQPADYSACEDQEARFNVVAAGNGPISYQWSKNGSQIAGATTDSYIIPAAKLADAGSYRVRVSNACGSIESNPAVLTVSSKPVVEIEPLDEIACEGSEVLLNAQASGTEPLNYQWKKNGENITGANTNRYLISSILPTDEGDYSLAVSNICGMAESGAVHISVRSRPKILVQPISQTVCTGSPVSFEVQVAGNESYTYQWQKDGLNITAANAAVLSISAANSTDQGNYSVIIGSDLCGWTQSDKAKLSIRSMPMITGLHLPASKKICEGSDIALVADVTGSDPITIQWMKDGLQIPGANLDSFVIKNATRNDSGSYSLIVSNDCGQIESIASYLNIATRPEILVQPANLRVCQGAAATFSVQAKSSEPLSYQWFKDGIKIDGATSEYYTIPQTNLSDMGSYSVQVANNCSQVESEAAGLDIITMPKILLQPANLKICQGAAAKFEVQAESSEPLSYQWLKDGVNIPAATSDTYAIPASNLNDTGSYSVQITNNCSQIESEAADLDIIARPKILLHPANLKICQGAKAKFEVQIESTEPLKYQWLKDGIEIPGATDDRYTIDLADIADMGSYSVLVANSCSQIESEAASLDIIAMPDILAQPTSQNVCQGTRAAFSVQAESSEPLSYQWLKEGIKIEGATSESYTIPQTSLSDTGSYSVQVSNNCSRIESEAAVLDIIAMPDILAQPTSQKVCQGTAATFSVQARSSEPLSYQWLKDGVNIQGAASDTYTIPASNLNDTGSYSVQLRNNCSQIESEAADLDIIVMPQILSQPTSQNVCQGTRAAFSVQAKSSEPLSYQWFKDGIKIDGATSESYAIPAASLSDTGSYSVQVSNNCSQIKSEAASLNIIAIPEILIQPVGQRGCEGATTTFSVQAESSEPLSYQWFKDGIKIDGATSEYYTIPQTNLSDMGSYSVQVSNNCSQIESEAANLDIIARPKILLQPANLKICQGAAAKFEVQAESSEPLSYQWLKDGANIPGATSDTYTIPAAKLNDTGSYSVQVANNCSQIESEVSSLDIIARPKILLQPANLMICQGAAATFHVEASSYEPIEYQWLKDGIEIPGATDDRYTIDLADIADVGSYSVLVANNCSQVESEAASLDIIAMPDILAQPTRQRICQGTMVTFAVQAKSSEPLRYQWLKDGVNIPGAASDTYTIPAANLSDMGSYSVQVSNNCSQIESEAAVLDIIAMPDILAQPTGQKVCQGTAATFSVQAKSSEPLSYQWLRDGANIPDATSESYTILAANLSDTGSYSVLVANKCNQIESEAVRLDVISSPDILVQPKSLETCEGAAATFGVKASGGEPLEYQWYKDGTEIEGATSNSYSIPVASPSDRGSYWVQVRNSCSQIGSNAAILDIVAKPEILVPPTSQKICQGSAVTFTVQVESSKPLSYQWFKDGIKIPGATQDVYTIARAVLNDTGSYWVQAANNCSQIKSGAAVLEIVALPEIHLPPASQKVCEGAAATFFVQAESSEALSYQWFKDGIEIYEATADAYTIPRTGKFDMGNYMVQVRNSCGSVESKAAYLEMVSMPKILVPPKGQRVCQGDAATFSVQASSSEPLSYQWFKDGKMIQGATADTYTIPAATFGDTASYSVQIRDRCNLIESEAANLQTIGVPAISLQPASQIVCQGTPVTFNVRAISDDPLSYQWFKDGVEIPGAIAEVYTIQKAITGDKGSYYVQARNSCGQIESETANLDIIALPEILVQPTSQKVCEGSTATFTVLAKSAQPLTYQWIKGGRIIPGANSEELTIFDANMEDMGEYRVAISNGCGFIDSNAVSLIVERPPGDVEIEPDCLIADAGETVAFIMKGTAVGANSYQWEKNGEIIPGEVSPSLIILNPRPSDSGGYRLTVSNGCGSNKSKMSVLRVVEDSTKVDPCLNPLSACCNSS</sequence>
<feature type="domain" description="Ig-like" evidence="1">
    <location>
        <begin position="1616"/>
        <end position="1696"/>
    </location>
</feature>
<name>F4C0V0_METSG</name>